<sequence>MLYAVTLYYLCSESELGAHIDAHKKWLVEGISKAGVILAGPLTSGTGGYILFHGDNEKDIYAYLENDPFVIHNKVTVNVLNIEPMLCSNAFPPQWAANAKLI</sequence>
<protein>
    <recommendedName>
        <fullName evidence="3">YCII-related domain-containing protein</fullName>
    </recommendedName>
</protein>
<dbReference type="RefSeq" id="WP_110295330.1">
    <property type="nucleotide sequence ID" value="NZ_AP025334.1"/>
</dbReference>
<dbReference type="Gene3D" id="3.30.70.1060">
    <property type="entry name" value="Dimeric alpha+beta barrel"/>
    <property type="match status" value="1"/>
</dbReference>
<evidence type="ECO:0008006" key="3">
    <source>
        <dbReference type="Google" id="ProtNLM"/>
    </source>
</evidence>
<reference evidence="1 2" key="1">
    <citation type="submission" date="2021-12" db="EMBL/GenBank/DDBJ databases">
        <title>Complete genome sequence of Phytobacter diazotrophicus TA9734.</title>
        <authorList>
            <person name="Kubota H."/>
            <person name="Nakayama Y."/>
            <person name="Ariyoshi T."/>
        </authorList>
    </citation>
    <scope>NUCLEOTIDE SEQUENCE [LARGE SCALE GENOMIC DNA]</scope>
    <source>
        <strain evidence="1 2">TA9734</strain>
    </source>
</reference>
<evidence type="ECO:0000313" key="1">
    <source>
        <dbReference type="EMBL" id="BDD51177.1"/>
    </source>
</evidence>
<gene>
    <name evidence="1" type="ORF">PDTA9734_26640</name>
</gene>
<dbReference type="SUPFAM" id="SSF54909">
    <property type="entry name" value="Dimeric alpha+beta barrel"/>
    <property type="match status" value="1"/>
</dbReference>
<dbReference type="EMBL" id="AP025334">
    <property type="protein sequence ID" value="BDD51177.1"/>
    <property type="molecule type" value="Genomic_DNA"/>
</dbReference>
<dbReference type="Proteomes" id="UP001320460">
    <property type="component" value="Chromosome"/>
</dbReference>
<keyword evidence="2" id="KW-1185">Reference proteome</keyword>
<proteinExistence type="predicted"/>
<name>A0ABM7VVU9_9ENTR</name>
<accession>A0ABM7VVU9</accession>
<evidence type="ECO:0000313" key="2">
    <source>
        <dbReference type="Proteomes" id="UP001320460"/>
    </source>
</evidence>
<dbReference type="InterPro" id="IPR011008">
    <property type="entry name" value="Dimeric_a/b-barrel"/>
</dbReference>
<organism evidence="1 2">
    <name type="scientific">Phytobacter diazotrophicus</name>
    <dbReference type="NCBI Taxonomy" id="395631"/>
    <lineage>
        <taxon>Bacteria</taxon>
        <taxon>Pseudomonadati</taxon>
        <taxon>Pseudomonadota</taxon>
        <taxon>Gammaproteobacteria</taxon>
        <taxon>Enterobacterales</taxon>
        <taxon>Enterobacteriaceae</taxon>
        <taxon>Phytobacter</taxon>
    </lineage>
</organism>